<accession>A0A1I3H214</accession>
<dbReference type="OrthoDB" id="1099963at2"/>
<dbReference type="PANTHER" id="PTHR30273:SF2">
    <property type="entry name" value="PROTEIN FECR"/>
    <property type="match status" value="1"/>
</dbReference>
<dbReference type="InterPro" id="IPR006860">
    <property type="entry name" value="FecR"/>
</dbReference>
<protein>
    <submittedName>
        <fullName evidence="4">FecR family protein</fullName>
    </submittedName>
</protein>
<keyword evidence="1" id="KW-0472">Membrane</keyword>
<dbReference type="Proteomes" id="UP000198670">
    <property type="component" value="Unassembled WGS sequence"/>
</dbReference>
<dbReference type="Gene3D" id="2.60.120.1440">
    <property type="match status" value="1"/>
</dbReference>
<keyword evidence="1" id="KW-0812">Transmembrane</keyword>
<dbReference type="GO" id="GO:0016989">
    <property type="term" value="F:sigma factor antagonist activity"/>
    <property type="evidence" value="ECO:0007669"/>
    <property type="project" value="TreeGrafter"/>
</dbReference>
<dbReference type="Gene3D" id="3.55.50.30">
    <property type="match status" value="1"/>
</dbReference>
<sequence length="379" mass="42349">MNREDVKDILTRYRTDTCTEAERQLVERWIVHGSADPLDLSDDQLLEDLLAIRLRLERDFRAEKATMTYRFRRWLPYVAAIVFLLSAGLWLFRDQWTGSKQPSTESQLVDIAPGGNRATLTLADGRTVNLSVAQKGIVVGDGVTYLDGSKLVENGNMKTASTFNSITTPKGGTYQIKLADGTTVWLNSASTLKYPSHFDKKERVVELQGEAYFDVRSIHSTPTPFRVITPGHAVEVLGTQFNISAYAEDVETKTTLVAGRVRVQTVGRTTNHTAVLQPGQQSTVSESGVAVNDVDVSPFIGWKDGFFIFKGTELREAMKQIGRWYNVEVIYEGFISPTPFYGKISREDTLAEVLAILKEGNINFRIEQQATSNRLVVMP</sequence>
<dbReference type="PIRSF" id="PIRSF018266">
    <property type="entry name" value="FecR"/>
    <property type="match status" value="1"/>
</dbReference>
<dbReference type="EMBL" id="FOQO01000003">
    <property type="protein sequence ID" value="SFI29795.1"/>
    <property type="molecule type" value="Genomic_DNA"/>
</dbReference>
<dbReference type="Pfam" id="PF16344">
    <property type="entry name" value="FecR_C"/>
    <property type="match status" value="1"/>
</dbReference>
<proteinExistence type="predicted"/>
<evidence type="ECO:0000313" key="5">
    <source>
        <dbReference type="Proteomes" id="UP000198670"/>
    </source>
</evidence>
<dbReference type="InterPro" id="IPR032508">
    <property type="entry name" value="FecR_C"/>
</dbReference>
<organism evidence="4 5">
    <name type="scientific">Parapedobacter indicus</name>
    <dbReference type="NCBI Taxonomy" id="1477437"/>
    <lineage>
        <taxon>Bacteria</taxon>
        <taxon>Pseudomonadati</taxon>
        <taxon>Bacteroidota</taxon>
        <taxon>Sphingobacteriia</taxon>
        <taxon>Sphingobacteriales</taxon>
        <taxon>Sphingobacteriaceae</taxon>
        <taxon>Parapedobacter</taxon>
    </lineage>
</organism>
<evidence type="ECO:0000259" key="2">
    <source>
        <dbReference type="Pfam" id="PF04773"/>
    </source>
</evidence>
<dbReference type="STRING" id="1477437.SAMN05444682_103196"/>
<gene>
    <name evidence="4" type="ORF">SAMN05444682_103196</name>
</gene>
<keyword evidence="5" id="KW-1185">Reference proteome</keyword>
<feature type="domain" description="FecR protein" evidence="2">
    <location>
        <begin position="166"/>
        <end position="262"/>
    </location>
</feature>
<feature type="transmembrane region" description="Helical" evidence="1">
    <location>
        <begin position="74"/>
        <end position="92"/>
    </location>
</feature>
<dbReference type="PANTHER" id="PTHR30273">
    <property type="entry name" value="PERIPLASMIC SIGNAL SENSOR AND SIGMA FACTOR ACTIVATOR FECR-RELATED"/>
    <property type="match status" value="1"/>
</dbReference>
<reference evidence="4 5" key="1">
    <citation type="submission" date="2016-10" db="EMBL/GenBank/DDBJ databases">
        <authorList>
            <person name="de Groot N.N."/>
        </authorList>
    </citation>
    <scope>NUCLEOTIDE SEQUENCE [LARGE SCALE GENOMIC DNA]</scope>
    <source>
        <strain evidence="4 5">RK1</strain>
    </source>
</reference>
<dbReference type="InterPro" id="IPR012373">
    <property type="entry name" value="Ferrdict_sens_TM"/>
</dbReference>
<keyword evidence="1" id="KW-1133">Transmembrane helix</keyword>
<name>A0A1I3H214_9SPHI</name>
<dbReference type="AlphaFoldDB" id="A0A1I3H214"/>
<dbReference type="Pfam" id="PF04773">
    <property type="entry name" value="FecR"/>
    <property type="match status" value="1"/>
</dbReference>
<evidence type="ECO:0000259" key="3">
    <source>
        <dbReference type="Pfam" id="PF16344"/>
    </source>
</evidence>
<evidence type="ECO:0000256" key="1">
    <source>
        <dbReference type="SAM" id="Phobius"/>
    </source>
</evidence>
<dbReference type="RefSeq" id="WP_090625992.1">
    <property type="nucleotide sequence ID" value="NZ_FOQO01000003.1"/>
</dbReference>
<feature type="domain" description="Protein FecR C-terminal" evidence="3">
    <location>
        <begin position="307"/>
        <end position="368"/>
    </location>
</feature>
<evidence type="ECO:0000313" key="4">
    <source>
        <dbReference type="EMBL" id="SFI29795.1"/>
    </source>
</evidence>